<dbReference type="Proteomes" id="UP001061991">
    <property type="component" value="Chromosome"/>
</dbReference>
<proteinExistence type="predicted"/>
<keyword evidence="2" id="KW-1185">Reference proteome</keyword>
<organism evidence="1 2">
    <name type="scientific">Phyllobacterium zundukense</name>
    <dbReference type="NCBI Taxonomy" id="1867719"/>
    <lineage>
        <taxon>Bacteria</taxon>
        <taxon>Pseudomonadati</taxon>
        <taxon>Pseudomonadota</taxon>
        <taxon>Alphaproteobacteria</taxon>
        <taxon>Hyphomicrobiales</taxon>
        <taxon>Phyllobacteriaceae</taxon>
        <taxon>Phyllobacterium</taxon>
    </lineage>
</organism>
<protein>
    <submittedName>
        <fullName evidence="1">Uncharacterized protein</fullName>
    </submittedName>
</protein>
<reference evidence="1" key="1">
    <citation type="submission" date="2022-09" db="EMBL/GenBank/DDBJ databases">
        <title>Interaction between co-microsymbionts with complementary sets of symbiotic genes in legume-rhizobium systems.</title>
        <authorList>
            <person name="Safronova V."/>
            <person name="Sazanova A."/>
            <person name="Afonin A."/>
            <person name="Chirak E."/>
        </authorList>
    </citation>
    <scope>NUCLEOTIDE SEQUENCE</scope>
    <source>
        <strain evidence="1">A18/3m</strain>
    </source>
</reference>
<name>A0ACD4D7H9_9HYPH</name>
<evidence type="ECO:0000313" key="1">
    <source>
        <dbReference type="EMBL" id="UXN61734.1"/>
    </source>
</evidence>
<accession>A0ACD4D7H9</accession>
<evidence type="ECO:0000313" key="2">
    <source>
        <dbReference type="Proteomes" id="UP001061991"/>
    </source>
</evidence>
<gene>
    <name evidence="1" type="ORF">N8E88_16950</name>
</gene>
<sequence length="70" mass="7998">MSVPKMSEPHPALVLKTVLFVQYIIFRVLFFSETYDAQAGQTGIDLLRPQIVDGQILDVFDWRTPNNTSE</sequence>
<dbReference type="EMBL" id="CP104973">
    <property type="protein sequence ID" value="UXN61734.1"/>
    <property type="molecule type" value="Genomic_DNA"/>
</dbReference>